<comment type="subcellular location">
    <subcellularLocation>
        <location evidence="1">Cell inner membrane</location>
        <topology evidence="1">Multi-pass membrane protein</topology>
    </subcellularLocation>
    <subcellularLocation>
        <location evidence="9">Cell membrane</location>
        <topology evidence="9">Multi-pass membrane protein</topology>
    </subcellularLocation>
</comment>
<evidence type="ECO:0000313" key="11">
    <source>
        <dbReference type="EMBL" id="PQA71489.1"/>
    </source>
</evidence>
<dbReference type="GO" id="GO:0005886">
    <property type="term" value="C:plasma membrane"/>
    <property type="evidence" value="ECO:0007669"/>
    <property type="project" value="UniProtKB-SubCell"/>
</dbReference>
<evidence type="ECO:0000256" key="7">
    <source>
        <dbReference type="ARBA" id="ARBA00022989"/>
    </source>
</evidence>
<dbReference type="Gene3D" id="1.10.3720.10">
    <property type="entry name" value="MetI-like"/>
    <property type="match status" value="1"/>
</dbReference>
<evidence type="ECO:0000256" key="8">
    <source>
        <dbReference type="ARBA" id="ARBA00023136"/>
    </source>
</evidence>
<dbReference type="PANTHER" id="PTHR43386">
    <property type="entry name" value="OLIGOPEPTIDE TRANSPORT SYSTEM PERMEASE PROTEIN APPC"/>
    <property type="match status" value="1"/>
</dbReference>
<name>A0A2S7IU14_9HYPH</name>
<gene>
    <name evidence="11" type="ORF">C3731_21875</name>
</gene>
<dbReference type="InterPro" id="IPR000515">
    <property type="entry name" value="MetI-like"/>
</dbReference>
<feature type="non-terminal residue" evidence="11">
    <location>
        <position position="1"/>
    </location>
</feature>
<dbReference type="PROSITE" id="PS50928">
    <property type="entry name" value="ABC_TM1"/>
    <property type="match status" value="1"/>
</dbReference>
<dbReference type="CDD" id="cd06261">
    <property type="entry name" value="TM_PBP2"/>
    <property type="match status" value="1"/>
</dbReference>
<evidence type="ECO:0000256" key="3">
    <source>
        <dbReference type="ARBA" id="ARBA00022448"/>
    </source>
</evidence>
<dbReference type="GO" id="GO:0055085">
    <property type="term" value="P:transmembrane transport"/>
    <property type="evidence" value="ECO:0007669"/>
    <property type="project" value="InterPro"/>
</dbReference>
<reference evidence="11 12" key="1">
    <citation type="submission" date="2018-02" db="EMBL/GenBank/DDBJ databases">
        <title>Draft genome sequence of Ochrobactrum oryzae found in Brazil.</title>
        <authorList>
            <person name="Cerdeira L."/>
            <person name="Andrade F."/>
            <person name="Zacariotto T."/>
            <person name="Barbosa B."/>
            <person name="Santos S."/>
            <person name="Cassetari V."/>
            <person name="Lincopan N."/>
        </authorList>
    </citation>
    <scope>NUCLEOTIDE SEQUENCE [LARGE SCALE GENOMIC DNA]</scope>
    <source>
        <strain evidence="11 12">OA447</strain>
    </source>
</reference>
<evidence type="ECO:0000256" key="9">
    <source>
        <dbReference type="RuleBase" id="RU363032"/>
    </source>
</evidence>
<dbReference type="PANTHER" id="PTHR43386:SF2">
    <property type="entry name" value="OLIGOPEPTIDE TRANSPORT SYSTEM PERMEASE PROTEIN OPPC"/>
    <property type="match status" value="1"/>
</dbReference>
<sequence length="110" mass="12077">SAMALVLGVGYGAISGYLGGRIENVIMRLVDILYSRPFIFFVILMRVFFGRSLFRIIVAIVGTEWVDMARSVRGTTLSLKCQEFVQAAEALCATRRGGITRHIIPNALGP</sequence>
<comment type="caution">
    <text evidence="9">Lacks conserved residue(s) required for the propagation of feature annotation.</text>
</comment>
<comment type="similarity">
    <text evidence="2 9">Belongs to the binding-protein-dependent transport system permease family.</text>
</comment>
<evidence type="ECO:0000256" key="6">
    <source>
        <dbReference type="ARBA" id="ARBA00022692"/>
    </source>
</evidence>
<dbReference type="InterPro" id="IPR050366">
    <property type="entry name" value="BP-dependent_transpt_permease"/>
</dbReference>
<keyword evidence="7 9" id="KW-1133">Transmembrane helix</keyword>
<dbReference type="OrthoDB" id="9805884at2"/>
<keyword evidence="6 9" id="KW-0812">Transmembrane</keyword>
<feature type="non-terminal residue" evidence="11">
    <location>
        <position position="110"/>
    </location>
</feature>
<dbReference type="InterPro" id="IPR035906">
    <property type="entry name" value="MetI-like_sf"/>
</dbReference>
<dbReference type="SUPFAM" id="SSF161098">
    <property type="entry name" value="MetI-like"/>
    <property type="match status" value="1"/>
</dbReference>
<feature type="transmembrane region" description="Helical" evidence="9">
    <location>
        <begin position="38"/>
        <end position="61"/>
    </location>
</feature>
<evidence type="ECO:0000256" key="4">
    <source>
        <dbReference type="ARBA" id="ARBA00022475"/>
    </source>
</evidence>
<comment type="caution">
    <text evidence="11">The sequence shown here is derived from an EMBL/GenBank/DDBJ whole genome shotgun (WGS) entry which is preliminary data.</text>
</comment>
<keyword evidence="8 9" id="KW-0472">Membrane</keyword>
<feature type="domain" description="ABC transmembrane type-1" evidence="10">
    <location>
        <begin position="1"/>
        <end position="110"/>
    </location>
</feature>
<organism evidence="11 12">
    <name type="scientific">Brucella oryzae</name>
    <dbReference type="NCBI Taxonomy" id="335286"/>
    <lineage>
        <taxon>Bacteria</taxon>
        <taxon>Pseudomonadati</taxon>
        <taxon>Pseudomonadota</taxon>
        <taxon>Alphaproteobacteria</taxon>
        <taxon>Hyphomicrobiales</taxon>
        <taxon>Brucellaceae</taxon>
        <taxon>Brucella/Ochrobactrum group</taxon>
        <taxon>Brucella</taxon>
    </lineage>
</organism>
<evidence type="ECO:0000313" key="12">
    <source>
        <dbReference type="Proteomes" id="UP000238493"/>
    </source>
</evidence>
<keyword evidence="4" id="KW-1003">Cell membrane</keyword>
<evidence type="ECO:0000259" key="10">
    <source>
        <dbReference type="PROSITE" id="PS50928"/>
    </source>
</evidence>
<proteinExistence type="inferred from homology"/>
<evidence type="ECO:0000256" key="5">
    <source>
        <dbReference type="ARBA" id="ARBA00022519"/>
    </source>
</evidence>
<dbReference type="Pfam" id="PF00528">
    <property type="entry name" value="BPD_transp_1"/>
    <property type="match status" value="1"/>
</dbReference>
<evidence type="ECO:0000256" key="2">
    <source>
        <dbReference type="ARBA" id="ARBA00009306"/>
    </source>
</evidence>
<keyword evidence="3 9" id="KW-0813">Transport</keyword>
<keyword evidence="5" id="KW-0997">Cell inner membrane</keyword>
<accession>A0A2S7IU14</accession>
<evidence type="ECO:0000256" key="1">
    <source>
        <dbReference type="ARBA" id="ARBA00004429"/>
    </source>
</evidence>
<dbReference type="EMBL" id="PTRC01000179">
    <property type="protein sequence ID" value="PQA71489.1"/>
    <property type="molecule type" value="Genomic_DNA"/>
</dbReference>
<protein>
    <submittedName>
        <fullName evidence="11">Peptide ABC transporter permease</fullName>
    </submittedName>
</protein>
<dbReference type="RefSeq" id="WP_146097194.1">
    <property type="nucleotide sequence ID" value="NZ_PTRC01000179.1"/>
</dbReference>
<dbReference type="Proteomes" id="UP000238493">
    <property type="component" value="Unassembled WGS sequence"/>
</dbReference>
<dbReference type="AlphaFoldDB" id="A0A2S7IU14"/>
<keyword evidence="12" id="KW-1185">Reference proteome</keyword>